<accession>A0A429YBE4</accession>
<dbReference type="AlphaFoldDB" id="A0A429YBE4"/>
<comment type="caution">
    <text evidence="1">The sequence shown here is derived from an EMBL/GenBank/DDBJ whole genome shotgun (WGS) entry which is preliminary data.</text>
</comment>
<dbReference type="Proteomes" id="UP000278398">
    <property type="component" value="Unassembled WGS sequence"/>
</dbReference>
<dbReference type="EMBL" id="RWKW01000173">
    <property type="protein sequence ID" value="RST78731.1"/>
    <property type="molecule type" value="Genomic_DNA"/>
</dbReference>
<proteinExistence type="predicted"/>
<name>A0A429YBE4_9HYPH</name>
<dbReference type="RefSeq" id="WP_126702700.1">
    <property type="nucleotide sequence ID" value="NZ_RWKW01000173.1"/>
</dbReference>
<gene>
    <name evidence="1" type="ORF">EJC49_25360</name>
</gene>
<protein>
    <submittedName>
        <fullName evidence="1">Uncharacterized protein</fullName>
    </submittedName>
</protein>
<reference evidence="1 2" key="1">
    <citation type="submission" date="2018-12" db="EMBL/GenBank/DDBJ databases">
        <title>Mesorhizobium carbonis sp. nov., isolated from coal mine water.</title>
        <authorList>
            <person name="Xin W."/>
            <person name="Xu Z."/>
            <person name="Xiang F."/>
            <person name="Zhang J."/>
            <person name="Xi L."/>
            <person name="Liu J."/>
        </authorList>
    </citation>
    <scope>NUCLEOTIDE SEQUENCE [LARGE SCALE GENOMIC DNA]</scope>
    <source>
        <strain evidence="1 2">B2.3</strain>
    </source>
</reference>
<evidence type="ECO:0000313" key="1">
    <source>
        <dbReference type="EMBL" id="RST78731.1"/>
    </source>
</evidence>
<organism evidence="1 2">
    <name type="scientific">Aquibium carbonis</name>
    <dbReference type="NCBI Taxonomy" id="2495581"/>
    <lineage>
        <taxon>Bacteria</taxon>
        <taxon>Pseudomonadati</taxon>
        <taxon>Pseudomonadota</taxon>
        <taxon>Alphaproteobacteria</taxon>
        <taxon>Hyphomicrobiales</taxon>
        <taxon>Phyllobacteriaceae</taxon>
        <taxon>Aquibium</taxon>
    </lineage>
</organism>
<keyword evidence="2" id="KW-1185">Reference proteome</keyword>
<evidence type="ECO:0000313" key="2">
    <source>
        <dbReference type="Proteomes" id="UP000278398"/>
    </source>
</evidence>
<sequence length="93" mass="10184">MALAVFPAAGHAQTVTAPPIVGTSGSTQRTPPLVDLQIQQSIDQRQAFEQLQRLQRQQDRDAVRYRPERLEVPVMRPSCSSSVHGSSLSSGCR</sequence>